<organism evidence="1 2">
    <name type="scientific">Halocaridina rubra</name>
    <name type="common">Hawaiian red shrimp</name>
    <dbReference type="NCBI Taxonomy" id="373956"/>
    <lineage>
        <taxon>Eukaryota</taxon>
        <taxon>Metazoa</taxon>
        <taxon>Ecdysozoa</taxon>
        <taxon>Arthropoda</taxon>
        <taxon>Crustacea</taxon>
        <taxon>Multicrustacea</taxon>
        <taxon>Malacostraca</taxon>
        <taxon>Eumalacostraca</taxon>
        <taxon>Eucarida</taxon>
        <taxon>Decapoda</taxon>
        <taxon>Pleocyemata</taxon>
        <taxon>Caridea</taxon>
        <taxon>Atyoidea</taxon>
        <taxon>Atyidae</taxon>
        <taxon>Halocaridina</taxon>
    </lineage>
</organism>
<keyword evidence="2" id="KW-1185">Reference proteome</keyword>
<comment type="caution">
    <text evidence="1">The sequence shown here is derived from an EMBL/GenBank/DDBJ whole genome shotgun (WGS) entry which is preliminary data.</text>
</comment>
<protein>
    <submittedName>
        <fullName evidence="1">Uncharacterized protein</fullName>
    </submittedName>
</protein>
<name>A0AAN9AGK3_HALRR</name>
<dbReference type="Proteomes" id="UP001381693">
    <property type="component" value="Unassembled WGS sequence"/>
</dbReference>
<reference evidence="1 2" key="1">
    <citation type="submission" date="2023-11" db="EMBL/GenBank/DDBJ databases">
        <title>Halocaridina rubra genome assembly.</title>
        <authorList>
            <person name="Smith C."/>
        </authorList>
    </citation>
    <scope>NUCLEOTIDE SEQUENCE [LARGE SCALE GENOMIC DNA]</scope>
    <source>
        <strain evidence="1">EP-1</strain>
        <tissue evidence="1">Whole</tissue>
    </source>
</reference>
<evidence type="ECO:0000313" key="1">
    <source>
        <dbReference type="EMBL" id="KAK7086481.1"/>
    </source>
</evidence>
<sequence>MLIFFLISVNNPDTSICIAKPHCEIRGGTCIGPGNWTTCEITVDSSGCHGEGCGCCRNGACIRETKCIEYNGYCFENNSNHKCPGTIYPEGCTSPECSCCVEE</sequence>
<dbReference type="EMBL" id="JAXCGZ010000175">
    <property type="protein sequence ID" value="KAK7086481.1"/>
    <property type="molecule type" value="Genomic_DNA"/>
</dbReference>
<accession>A0AAN9AGK3</accession>
<proteinExistence type="predicted"/>
<dbReference type="AlphaFoldDB" id="A0AAN9AGK3"/>
<evidence type="ECO:0000313" key="2">
    <source>
        <dbReference type="Proteomes" id="UP001381693"/>
    </source>
</evidence>
<gene>
    <name evidence="1" type="ORF">SK128_012266</name>
</gene>